<dbReference type="RefSeq" id="WP_078187884.1">
    <property type="nucleotide sequence ID" value="NZ_MUAU01000224.1"/>
</dbReference>
<gene>
    <name evidence="1" type="ORF">BLX06_31465</name>
</gene>
<organism evidence="1 2">
    <name type="scientific">Bacillus cereus</name>
    <dbReference type="NCBI Taxonomy" id="1396"/>
    <lineage>
        <taxon>Bacteria</taxon>
        <taxon>Bacillati</taxon>
        <taxon>Bacillota</taxon>
        <taxon>Bacilli</taxon>
        <taxon>Bacillales</taxon>
        <taxon>Bacillaceae</taxon>
        <taxon>Bacillus</taxon>
        <taxon>Bacillus cereus group</taxon>
    </lineage>
</organism>
<dbReference type="InterPro" id="IPR053842">
    <property type="entry name" value="NikA-like"/>
</dbReference>
<evidence type="ECO:0000313" key="1">
    <source>
        <dbReference type="EMBL" id="OOR71310.1"/>
    </source>
</evidence>
<comment type="caution">
    <text evidence="1">The sequence shown here is derived from an EMBL/GenBank/DDBJ whole genome shotgun (WGS) entry which is preliminary data.</text>
</comment>
<reference evidence="1 2" key="1">
    <citation type="submission" date="2017-01" db="EMBL/GenBank/DDBJ databases">
        <title>Bacillus cereus isolates.</title>
        <authorList>
            <person name="Beno S.M."/>
        </authorList>
    </citation>
    <scope>NUCLEOTIDE SEQUENCE [LARGE SCALE GENOMIC DNA]</scope>
    <source>
        <strain evidence="1 2">FSL K6-1030</strain>
    </source>
</reference>
<name>A0A9X6GCH5_BACCE</name>
<evidence type="ECO:0000313" key="2">
    <source>
        <dbReference type="Proteomes" id="UP000190641"/>
    </source>
</evidence>
<proteinExistence type="predicted"/>
<sequence>MVKEQIKLYVSEEEKGRLEVLAKMNSTSVSNYVRMTALGVRIRPPKEIPIIVEKDSVEEEDKLVLQELLERTQGKKDFITLDREFNMRLIAVAKRLLE</sequence>
<dbReference type="Pfam" id="PF21983">
    <property type="entry name" value="NikA-like"/>
    <property type="match status" value="1"/>
</dbReference>
<accession>A0A9X6GCH5</accession>
<dbReference type="AlphaFoldDB" id="A0A9X6GCH5"/>
<dbReference type="EMBL" id="MUAU01000224">
    <property type="protein sequence ID" value="OOR71310.1"/>
    <property type="molecule type" value="Genomic_DNA"/>
</dbReference>
<dbReference type="Proteomes" id="UP000190641">
    <property type="component" value="Unassembled WGS sequence"/>
</dbReference>
<protein>
    <submittedName>
        <fullName evidence="1">Uncharacterized protein</fullName>
    </submittedName>
</protein>